<reference evidence="1 2" key="1">
    <citation type="submission" date="2018-06" db="EMBL/GenBank/DDBJ databases">
        <authorList>
            <consortium name="Pathogen Informatics"/>
            <person name="Doyle S."/>
        </authorList>
    </citation>
    <scope>NUCLEOTIDE SEQUENCE [LARGE SCALE GENOMIC DNA]</scope>
    <source>
        <strain evidence="1 2">NCTC11166</strain>
    </source>
</reference>
<evidence type="ECO:0000313" key="1">
    <source>
        <dbReference type="EMBL" id="SPU55898.1"/>
    </source>
</evidence>
<gene>
    <name evidence="1" type="ORF">NCTC11166_03301</name>
</gene>
<dbReference type="RefSeq" id="WP_181669221.1">
    <property type="nucleotide sequence ID" value="NZ_UAQP01000014.1"/>
</dbReference>
<protein>
    <submittedName>
        <fullName evidence="1">Uncharacterized protein</fullName>
    </submittedName>
</protein>
<evidence type="ECO:0000313" key="2">
    <source>
        <dbReference type="Proteomes" id="UP000251186"/>
    </source>
</evidence>
<proteinExistence type="predicted"/>
<sequence length="97" mass="10207">MSIAPFLAACDAFSAETGQSRRWLSKRLFSDTYRLERLEDGSIDVGVRRLERARADLALLVSEHSAASSSDDAVVAPGADHGAEKSLAVFSPAGGAA</sequence>
<dbReference type="EMBL" id="UAQP01000014">
    <property type="protein sequence ID" value="SPU55898.1"/>
    <property type="molecule type" value="Genomic_DNA"/>
</dbReference>
<dbReference type="Proteomes" id="UP000251186">
    <property type="component" value="Unassembled WGS sequence"/>
</dbReference>
<organism evidence="1 2">
    <name type="scientific">Brevundimonas vesicularis</name>
    <name type="common">Pseudomonas vesicularis</name>
    <dbReference type="NCBI Taxonomy" id="41276"/>
    <lineage>
        <taxon>Bacteria</taxon>
        <taxon>Pseudomonadati</taxon>
        <taxon>Pseudomonadota</taxon>
        <taxon>Alphaproteobacteria</taxon>
        <taxon>Caulobacterales</taxon>
        <taxon>Caulobacteraceae</taxon>
        <taxon>Brevundimonas</taxon>
    </lineage>
</organism>
<accession>A0A2X1BHM8</accession>
<name>A0A2X1BHM8_BREVE</name>
<dbReference type="AlphaFoldDB" id="A0A2X1BHM8"/>